<dbReference type="Gene3D" id="1.10.510.10">
    <property type="entry name" value="Transferase(Phosphotransferase) domain 1"/>
    <property type="match status" value="1"/>
</dbReference>
<dbReference type="Pfam" id="PF00069">
    <property type="entry name" value="Pkinase"/>
    <property type="match status" value="1"/>
</dbReference>
<protein>
    <recommendedName>
        <fullName evidence="8">Protein kinase domain-containing protein</fullName>
    </recommendedName>
</protein>
<dbReference type="KEGG" id="vcn:VOLCADRAFT_119772"/>
<dbReference type="STRING" id="3068.D8UGD4"/>
<feature type="binding site" evidence="6">
    <location>
        <position position="44"/>
    </location>
    <ligand>
        <name>ATP</name>
        <dbReference type="ChEBI" id="CHEBI:30616"/>
    </ligand>
</feature>
<feature type="non-terminal residue" evidence="9">
    <location>
        <position position="1"/>
    </location>
</feature>
<evidence type="ECO:0000256" key="3">
    <source>
        <dbReference type="ARBA" id="ARBA00022741"/>
    </source>
</evidence>
<evidence type="ECO:0000256" key="5">
    <source>
        <dbReference type="ARBA" id="ARBA00022840"/>
    </source>
</evidence>
<dbReference type="OrthoDB" id="541276at2759"/>
<keyword evidence="3 6" id="KW-0547">Nucleotide-binding</keyword>
<dbReference type="PROSITE" id="PS50011">
    <property type="entry name" value="PROTEIN_KINASE_DOM"/>
    <property type="match status" value="1"/>
</dbReference>
<dbReference type="GO" id="GO:0004674">
    <property type="term" value="F:protein serine/threonine kinase activity"/>
    <property type="evidence" value="ECO:0007669"/>
    <property type="project" value="UniProtKB-KW"/>
</dbReference>
<evidence type="ECO:0000256" key="4">
    <source>
        <dbReference type="ARBA" id="ARBA00022777"/>
    </source>
</evidence>
<dbReference type="EMBL" id="GL378398">
    <property type="protein sequence ID" value="EFJ41239.1"/>
    <property type="molecule type" value="Genomic_DNA"/>
</dbReference>
<dbReference type="RefSeq" id="XP_002957690.1">
    <property type="nucleotide sequence ID" value="XM_002957644.1"/>
</dbReference>
<dbReference type="SMART" id="SM00220">
    <property type="entry name" value="S_TKc"/>
    <property type="match status" value="1"/>
</dbReference>
<evidence type="ECO:0000313" key="10">
    <source>
        <dbReference type="Proteomes" id="UP000001058"/>
    </source>
</evidence>
<evidence type="ECO:0000256" key="1">
    <source>
        <dbReference type="ARBA" id="ARBA00022527"/>
    </source>
</evidence>
<gene>
    <name evidence="9" type="ORF">VOLCADRAFT_119772</name>
</gene>
<dbReference type="InterPro" id="IPR030616">
    <property type="entry name" value="Aur-like"/>
</dbReference>
<name>D8UGD4_VOLCA</name>
<dbReference type="Proteomes" id="UP000001058">
    <property type="component" value="Unassembled WGS sequence"/>
</dbReference>
<dbReference type="AlphaFoldDB" id="D8UGD4"/>
<proteinExistence type="predicted"/>
<feature type="cross-link" description="Glycyl lysine isopeptide (Lys-Gly) (interchain with G-Cter in SUMO2)" evidence="7">
    <location>
        <position position="142"/>
    </location>
</feature>
<reference evidence="9 10" key="1">
    <citation type="journal article" date="2010" name="Science">
        <title>Genomic analysis of organismal complexity in the multicellular green alga Volvox carteri.</title>
        <authorList>
            <person name="Prochnik S.E."/>
            <person name="Umen J."/>
            <person name="Nedelcu A.M."/>
            <person name="Hallmann A."/>
            <person name="Miller S.M."/>
            <person name="Nishii I."/>
            <person name="Ferris P."/>
            <person name="Kuo A."/>
            <person name="Mitros T."/>
            <person name="Fritz-Laylin L.K."/>
            <person name="Hellsten U."/>
            <person name="Chapman J."/>
            <person name="Simakov O."/>
            <person name="Rensing S.A."/>
            <person name="Terry A."/>
            <person name="Pangilinan J."/>
            <person name="Kapitonov V."/>
            <person name="Jurka J."/>
            <person name="Salamov A."/>
            <person name="Shapiro H."/>
            <person name="Schmutz J."/>
            <person name="Grimwood J."/>
            <person name="Lindquist E."/>
            <person name="Lucas S."/>
            <person name="Grigoriev I.V."/>
            <person name="Schmitt R."/>
            <person name="Kirk D."/>
            <person name="Rokhsar D.S."/>
        </authorList>
    </citation>
    <scope>NUCLEOTIDE SEQUENCE [LARGE SCALE GENOMIC DNA]</scope>
    <source>
        <strain evidence="10">f. Nagariensis / Eve</strain>
    </source>
</reference>
<dbReference type="PANTHER" id="PTHR24350">
    <property type="entry name" value="SERINE/THREONINE-PROTEIN KINASE IAL-RELATED"/>
    <property type="match status" value="1"/>
</dbReference>
<keyword evidence="2" id="KW-0808">Transferase</keyword>
<accession>D8UGD4</accession>
<dbReference type="GeneID" id="9620764"/>
<feature type="binding site" evidence="6">
    <location>
        <position position="161"/>
    </location>
    <ligand>
        <name>ATP</name>
        <dbReference type="ChEBI" id="CHEBI:30616"/>
    </ligand>
</feature>
<keyword evidence="10" id="KW-1185">Reference proteome</keyword>
<feature type="binding site" evidence="6">
    <location>
        <position position="25"/>
    </location>
    <ligand>
        <name>ATP</name>
        <dbReference type="ChEBI" id="CHEBI:30616"/>
    </ligand>
</feature>
<dbReference type="GO" id="GO:0005524">
    <property type="term" value="F:ATP binding"/>
    <property type="evidence" value="ECO:0007669"/>
    <property type="project" value="UniProtKB-KW"/>
</dbReference>
<evidence type="ECO:0000256" key="7">
    <source>
        <dbReference type="PIRSR" id="PIRSR630616-3"/>
    </source>
</evidence>
<evidence type="ECO:0000313" key="9">
    <source>
        <dbReference type="EMBL" id="EFJ41239.1"/>
    </source>
</evidence>
<feature type="domain" description="Protein kinase" evidence="8">
    <location>
        <begin position="15"/>
        <end position="305"/>
    </location>
</feature>
<keyword evidence="1" id="KW-0723">Serine/threonine-protein kinase</keyword>
<keyword evidence="5 6" id="KW-0067">ATP-binding</keyword>
<sequence length="430" mass="45253">AEPASSSADGSKTRYRHLRALHRSRLHTIMAAQDRTSNRPVVLKTFMKARMSSSLRAKLEVEVAQLRALSGVPGVVQLIQQFEDEDSVYIVLERCPGSTLIEMIANSGGRLSEAVLVPDVLIPLTLVLADLHRRGVVHRQIKPEHTLCHPSEGGGGVTLVDFSDAVNKTQRCLNNRAGALEYMAPEVLNKPTAEEVFHQVLYNGMSEEELPQYDEKADVWSLGVLTFEALTGCQPFLADTPAEMARLQRELLSQLDAAGSPWLFADCGGRGHLLSREARSFLLEALQLDPINRSSAERLLQHPLIQSYWPKYQSRQPQQQAAAAAAAGAAKPALPLPLLRPASRGGGGSGSVTAPVAAPSPPVNGMTAAAGSGGQGAAAVAVAVAAAAVAATSRTAVGGAAAGCSSVAAPAVAAQKASLLVTAPLQFPVR</sequence>
<dbReference type="InParanoid" id="D8UGD4"/>
<dbReference type="eggNOG" id="KOG0032">
    <property type="taxonomic scope" value="Eukaryota"/>
</dbReference>
<organism evidence="10">
    <name type="scientific">Volvox carteri f. nagariensis</name>
    <dbReference type="NCBI Taxonomy" id="3068"/>
    <lineage>
        <taxon>Eukaryota</taxon>
        <taxon>Viridiplantae</taxon>
        <taxon>Chlorophyta</taxon>
        <taxon>core chlorophytes</taxon>
        <taxon>Chlorophyceae</taxon>
        <taxon>CS clade</taxon>
        <taxon>Chlamydomonadales</taxon>
        <taxon>Volvocaceae</taxon>
        <taxon>Volvox</taxon>
    </lineage>
</organism>
<dbReference type="InterPro" id="IPR000719">
    <property type="entry name" value="Prot_kinase_dom"/>
</dbReference>
<dbReference type="Gene3D" id="3.30.200.20">
    <property type="entry name" value="Phosphorylase Kinase, domain 1"/>
    <property type="match status" value="1"/>
</dbReference>
<evidence type="ECO:0000256" key="6">
    <source>
        <dbReference type="PIRSR" id="PIRSR630616-2"/>
    </source>
</evidence>
<dbReference type="InterPro" id="IPR011009">
    <property type="entry name" value="Kinase-like_dom_sf"/>
</dbReference>
<evidence type="ECO:0000256" key="2">
    <source>
        <dbReference type="ARBA" id="ARBA00022679"/>
    </source>
</evidence>
<evidence type="ECO:0000259" key="8">
    <source>
        <dbReference type="PROSITE" id="PS50011"/>
    </source>
</evidence>
<keyword evidence="4" id="KW-0418">Kinase</keyword>
<dbReference type="SUPFAM" id="SSF56112">
    <property type="entry name" value="Protein kinase-like (PK-like)"/>
    <property type="match status" value="1"/>
</dbReference>